<dbReference type="EMBL" id="WBXO01000001">
    <property type="protein sequence ID" value="KAB2954519.1"/>
    <property type="molecule type" value="Genomic_DNA"/>
</dbReference>
<keyword evidence="4 8" id="KW-0547">Nucleotide-binding</keyword>
<keyword evidence="6 8" id="KW-0717">Septation</keyword>
<dbReference type="InterPro" id="IPR018316">
    <property type="entry name" value="Tubulin/FtsZ_2-layer-sand-dom"/>
</dbReference>
<dbReference type="HAMAP" id="MF_00909">
    <property type="entry name" value="FtsZ"/>
    <property type="match status" value="1"/>
</dbReference>
<dbReference type="Gene3D" id="3.30.1330.20">
    <property type="entry name" value="Tubulin/FtsZ, C-terminal domain"/>
    <property type="match status" value="1"/>
</dbReference>
<evidence type="ECO:0000256" key="8">
    <source>
        <dbReference type="HAMAP-Rule" id="MF_00909"/>
    </source>
</evidence>
<accession>A0A6I0EXK3</accession>
<dbReference type="InterPro" id="IPR003008">
    <property type="entry name" value="Tubulin_FtsZ_GTPase"/>
</dbReference>
<dbReference type="Proteomes" id="UP000468766">
    <property type="component" value="Unassembled WGS sequence"/>
</dbReference>
<feature type="domain" description="Tubulin/FtsZ 2-layer sandwich" evidence="13">
    <location>
        <begin position="207"/>
        <end position="324"/>
    </location>
</feature>
<feature type="binding site" evidence="8">
    <location>
        <position position="143"/>
    </location>
    <ligand>
        <name>GTP</name>
        <dbReference type="ChEBI" id="CHEBI:37565"/>
    </ligand>
</feature>
<feature type="domain" description="Tubulin/FtsZ GTPase" evidence="12">
    <location>
        <begin position="13"/>
        <end position="205"/>
    </location>
</feature>
<evidence type="ECO:0000256" key="9">
    <source>
        <dbReference type="NCBIfam" id="TIGR00065"/>
    </source>
</evidence>
<dbReference type="PROSITE" id="PS01135">
    <property type="entry name" value="FTSZ_2"/>
    <property type="match status" value="1"/>
</dbReference>
<keyword evidence="7 8" id="KW-0131">Cell cycle</keyword>
<dbReference type="InterPro" id="IPR024757">
    <property type="entry name" value="FtsZ_C"/>
</dbReference>
<dbReference type="SUPFAM" id="SSF55307">
    <property type="entry name" value="Tubulin C-terminal domain-like"/>
    <property type="match status" value="1"/>
</dbReference>
<dbReference type="SMART" id="SM00864">
    <property type="entry name" value="Tubulin"/>
    <property type="match status" value="1"/>
</dbReference>
<comment type="caution">
    <text evidence="14">The sequence shown here is derived from an EMBL/GenBank/DDBJ whole genome shotgun (WGS) entry which is preliminary data.</text>
</comment>
<dbReference type="SMART" id="SM00865">
    <property type="entry name" value="Tubulin_C"/>
    <property type="match status" value="1"/>
</dbReference>
<proteinExistence type="inferred from homology"/>
<dbReference type="Pfam" id="PF00091">
    <property type="entry name" value="Tubulin"/>
    <property type="match status" value="1"/>
</dbReference>
<dbReference type="PANTHER" id="PTHR30314:SF3">
    <property type="entry name" value="MITOCHONDRIAL DIVISION PROTEIN FSZA"/>
    <property type="match status" value="1"/>
</dbReference>
<dbReference type="GO" id="GO:0005737">
    <property type="term" value="C:cytoplasm"/>
    <property type="evidence" value="ECO:0007669"/>
    <property type="project" value="UniProtKB-SubCell"/>
</dbReference>
<evidence type="ECO:0000313" key="14">
    <source>
        <dbReference type="EMBL" id="KAB2954519.1"/>
    </source>
</evidence>
<keyword evidence="5 8" id="KW-0342">GTP-binding</keyword>
<dbReference type="SUPFAM" id="SSF52490">
    <property type="entry name" value="Tubulin nucleotide-binding domain-like"/>
    <property type="match status" value="1"/>
</dbReference>
<evidence type="ECO:0000256" key="2">
    <source>
        <dbReference type="ARBA" id="ARBA00022490"/>
    </source>
</evidence>
<comment type="function">
    <text evidence="8 10">Essential cell division protein that forms a contractile ring structure (Z ring) at the future cell division site. The regulation of the ring assembly controls the timing and the location of cell division. One of the functions of the FtsZ ring is to recruit other cell division proteins to the septum to produce a new cell wall between the dividing cells. Binds GTP and shows GTPase activity.</text>
</comment>
<evidence type="ECO:0000256" key="1">
    <source>
        <dbReference type="ARBA" id="ARBA00009690"/>
    </source>
</evidence>
<dbReference type="GO" id="GO:0043093">
    <property type="term" value="P:FtsZ-dependent cytokinesis"/>
    <property type="evidence" value="ECO:0007669"/>
    <property type="project" value="UniProtKB-UniRule"/>
</dbReference>
<comment type="subcellular location">
    <subcellularLocation>
        <location evidence="8">Cytoplasm</location>
    </subcellularLocation>
    <text evidence="8">Assembles at midcell at the inner surface of the cytoplasmic membrane.</text>
</comment>
<dbReference type="OrthoDB" id="9813375at2"/>
<evidence type="ECO:0000256" key="7">
    <source>
        <dbReference type="ARBA" id="ARBA00023306"/>
    </source>
</evidence>
<comment type="subunit">
    <text evidence="8">Homodimer. Polymerizes to form a dynamic ring structure in a strictly GTP-dependent manner. Interacts directly with several other division proteins.</text>
</comment>
<dbReference type="PANTHER" id="PTHR30314">
    <property type="entry name" value="CELL DIVISION PROTEIN FTSZ-RELATED"/>
    <property type="match status" value="1"/>
</dbReference>
<dbReference type="Pfam" id="PF12327">
    <property type="entry name" value="FtsZ_C"/>
    <property type="match status" value="1"/>
</dbReference>
<evidence type="ECO:0000313" key="15">
    <source>
        <dbReference type="Proteomes" id="UP000468766"/>
    </source>
</evidence>
<dbReference type="RefSeq" id="WP_151618041.1">
    <property type="nucleotide sequence ID" value="NZ_WBXO01000001.1"/>
</dbReference>
<dbReference type="GO" id="GO:0005525">
    <property type="term" value="F:GTP binding"/>
    <property type="evidence" value="ECO:0007669"/>
    <property type="project" value="UniProtKB-UniRule"/>
</dbReference>
<dbReference type="GO" id="GO:0000917">
    <property type="term" value="P:division septum assembly"/>
    <property type="evidence" value="ECO:0007669"/>
    <property type="project" value="UniProtKB-KW"/>
</dbReference>
<evidence type="ECO:0000259" key="13">
    <source>
        <dbReference type="SMART" id="SM00865"/>
    </source>
</evidence>
<keyword evidence="2 8" id="KW-0963">Cytoplasm</keyword>
<feature type="region of interest" description="Disordered" evidence="11">
    <location>
        <begin position="345"/>
        <end position="366"/>
    </location>
</feature>
<keyword evidence="3 8" id="KW-0132">Cell division</keyword>
<dbReference type="GO" id="GO:0003924">
    <property type="term" value="F:GTPase activity"/>
    <property type="evidence" value="ECO:0007669"/>
    <property type="project" value="UniProtKB-UniRule"/>
</dbReference>
<dbReference type="PROSITE" id="PS01134">
    <property type="entry name" value="FTSZ_1"/>
    <property type="match status" value="1"/>
</dbReference>
<dbReference type="AlphaFoldDB" id="A0A6I0EXK3"/>
<dbReference type="InterPro" id="IPR008280">
    <property type="entry name" value="Tub_FtsZ_C"/>
</dbReference>
<keyword evidence="15" id="KW-1185">Reference proteome</keyword>
<sequence>MFELDVDLNPLAVIRVVGVGGGGNNAVNRMITHGVRGVQFLSCNTDAQALQLSRAEIKMQVGTKLTKGLGAGANPEIGKKAAEESREDLYNALKGADMVFVTAGMGGGTGTGAAPVVAEVAKELGALTVGVVTRPFTFEGRKRAMQAEKGIQDLRAAVDTLIVIPNDRLLQVVDKHTPMNEAFRLADDILRQGVQGISDLIAVPGLINLDFADVKTIMTDTGSALMGVGTSTGENRAVEAVKKAISSPLLETSIDGARGVLMNITGGVNLGMLEVNEAAEIVTEVADPEANIIFGAVIDESMEDEVRVTVIATGFDQALEKPIVRQTSATSSREKVLIQGHRYASQETAAVTEEKSPPQPSYPPMEAKKVLKDDIDIPVFLRKYRS</sequence>
<protein>
    <recommendedName>
        <fullName evidence="8 9">Cell division protein FtsZ</fullName>
    </recommendedName>
</protein>
<dbReference type="InterPro" id="IPR020805">
    <property type="entry name" value="Cell_div_FtsZ_CS"/>
</dbReference>
<feature type="binding site" evidence="8">
    <location>
        <position position="187"/>
    </location>
    <ligand>
        <name>GTP</name>
        <dbReference type="ChEBI" id="CHEBI:37565"/>
    </ligand>
</feature>
<dbReference type="InterPro" id="IPR045061">
    <property type="entry name" value="FtsZ/CetZ"/>
</dbReference>
<evidence type="ECO:0000259" key="12">
    <source>
        <dbReference type="SMART" id="SM00864"/>
    </source>
</evidence>
<evidence type="ECO:0000256" key="11">
    <source>
        <dbReference type="SAM" id="MobiDB-lite"/>
    </source>
</evidence>
<reference evidence="14 15" key="1">
    <citation type="submission" date="2019-10" db="EMBL/GenBank/DDBJ databases">
        <title>Whole-genome sequence of the extremophile Heliorestis acidaminivorans DSM 24790.</title>
        <authorList>
            <person name="Kyndt J.A."/>
            <person name="Meyer T.E."/>
        </authorList>
    </citation>
    <scope>NUCLEOTIDE SEQUENCE [LARGE SCALE GENOMIC DNA]</scope>
    <source>
        <strain evidence="14 15">DSM 24790</strain>
    </source>
</reference>
<feature type="binding site" evidence="8">
    <location>
        <begin position="21"/>
        <end position="25"/>
    </location>
    <ligand>
        <name>GTP</name>
        <dbReference type="ChEBI" id="CHEBI:37565"/>
    </ligand>
</feature>
<dbReference type="InterPro" id="IPR036525">
    <property type="entry name" value="Tubulin/FtsZ_GTPase_sf"/>
</dbReference>
<name>A0A6I0EXK3_9FIRM</name>
<evidence type="ECO:0000256" key="5">
    <source>
        <dbReference type="ARBA" id="ARBA00023134"/>
    </source>
</evidence>
<evidence type="ECO:0000256" key="4">
    <source>
        <dbReference type="ARBA" id="ARBA00022741"/>
    </source>
</evidence>
<gene>
    <name evidence="8 14" type="primary">ftsZ</name>
    <name evidence="14" type="ORF">F9B85_02245</name>
</gene>
<dbReference type="Gene3D" id="3.40.50.1440">
    <property type="entry name" value="Tubulin/FtsZ, GTPase domain"/>
    <property type="match status" value="1"/>
</dbReference>
<dbReference type="InterPro" id="IPR000158">
    <property type="entry name" value="Cell_div_FtsZ"/>
</dbReference>
<dbReference type="FunFam" id="3.40.50.1440:FF:000023">
    <property type="entry name" value="Cell division protein FtsZ"/>
    <property type="match status" value="1"/>
</dbReference>
<dbReference type="InterPro" id="IPR037103">
    <property type="entry name" value="Tubulin/FtsZ-like_C"/>
</dbReference>
<evidence type="ECO:0000256" key="10">
    <source>
        <dbReference type="RuleBase" id="RU000631"/>
    </source>
</evidence>
<feature type="binding site" evidence="8">
    <location>
        <position position="139"/>
    </location>
    <ligand>
        <name>GTP</name>
        <dbReference type="ChEBI" id="CHEBI:37565"/>
    </ligand>
</feature>
<dbReference type="GO" id="GO:0032153">
    <property type="term" value="C:cell division site"/>
    <property type="evidence" value="ECO:0007669"/>
    <property type="project" value="UniProtKB-UniRule"/>
</dbReference>
<feature type="binding site" evidence="8">
    <location>
        <begin position="108"/>
        <end position="110"/>
    </location>
    <ligand>
        <name>GTP</name>
        <dbReference type="ChEBI" id="CHEBI:37565"/>
    </ligand>
</feature>
<dbReference type="GO" id="GO:0051258">
    <property type="term" value="P:protein polymerization"/>
    <property type="evidence" value="ECO:0007669"/>
    <property type="project" value="UniProtKB-UniRule"/>
</dbReference>
<dbReference type="PRINTS" id="PR00423">
    <property type="entry name" value="CELLDVISFTSZ"/>
</dbReference>
<comment type="similarity">
    <text evidence="1 8 10">Belongs to the FtsZ family.</text>
</comment>
<evidence type="ECO:0000256" key="3">
    <source>
        <dbReference type="ARBA" id="ARBA00022618"/>
    </source>
</evidence>
<dbReference type="NCBIfam" id="TIGR00065">
    <property type="entry name" value="ftsZ"/>
    <property type="match status" value="1"/>
</dbReference>
<evidence type="ECO:0000256" key="6">
    <source>
        <dbReference type="ARBA" id="ARBA00023210"/>
    </source>
</evidence>
<dbReference type="CDD" id="cd02201">
    <property type="entry name" value="FtsZ_type1"/>
    <property type="match status" value="1"/>
</dbReference>
<organism evidence="14 15">
    <name type="scientific">Heliorestis acidaminivorans</name>
    <dbReference type="NCBI Taxonomy" id="553427"/>
    <lineage>
        <taxon>Bacteria</taxon>
        <taxon>Bacillati</taxon>
        <taxon>Bacillota</taxon>
        <taxon>Clostridia</taxon>
        <taxon>Eubacteriales</taxon>
        <taxon>Heliobacteriaceae</taxon>
        <taxon>Heliorestis</taxon>
    </lineage>
</organism>